<evidence type="ECO:0008006" key="10">
    <source>
        <dbReference type="Google" id="ProtNLM"/>
    </source>
</evidence>
<accession>A0A381NZL4</accession>
<dbReference type="AlphaFoldDB" id="A0A381NZL4"/>
<keyword evidence="6" id="KW-0653">Protein transport</keyword>
<evidence type="ECO:0000256" key="5">
    <source>
        <dbReference type="ARBA" id="ARBA00022692"/>
    </source>
</evidence>
<evidence type="ECO:0000256" key="2">
    <source>
        <dbReference type="ARBA" id="ARBA00022448"/>
    </source>
</evidence>
<name>A0A381NZL4_9ZZZZ</name>
<keyword evidence="8" id="KW-0472">Membrane</keyword>
<evidence type="ECO:0000256" key="6">
    <source>
        <dbReference type="ARBA" id="ARBA00022927"/>
    </source>
</evidence>
<dbReference type="GO" id="GO:0015628">
    <property type="term" value="P:protein secretion by the type II secretion system"/>
    <property type="evidence" value="ECO:0007669"/>
    <property type="project" value="InterPro"/>
</dbReference>
<dbReference type="EMBL" id="UINC01000715">
    <property type="protein sequence ID" value="SUZ60040.1"/>
    <property type="molecule type" value="Genomic_DNA"/>
</dbReference>
<keyword evidence="4" id="KW-0997">Cell inner membrane</keyword>
<dbReference type="GO" id="GO:0015627">
    <property type="term" value="C:type II protein secretion system complex"/>
    <property type="evidence" value="ECO:0007669"/>
    <property type="project" value="InterPro"/>
</dbReference>
<evidence type="ECO:0000313" key="9">
    <source>
        <dbReference type="EMBL" id="SUZ60040.1"/>
    </source>
</evidence>
<dbReference type="InterPro" id="IPR007690">
    <property type="entry name" value="T2SS_GspM"/>
</dbReference>
<dbReference type="Pfam" id="PF04612">
    <property type="entry name" value="T2SSM"/>
    <property type="match status" value="1"/>
</dbReference>
<feature type="non-terminal residue" evidence="9">
    <location>
        <position position="1"/>
    </location>
</feature>
<protein>
    <recommendedName>
        <fullName evidence="10">General secretion pathway protein M</fullName>
    </recommendedName>
</protein>
<evidence type="ECO:0000256" key="4">
    <source>
        <dbReference type="ARBA" id="ARBA00022519"/>
    </source>
</evidence>
<keyword evidence="2" id="KW-0813">Transport</keyword>
<dbReference type="Gene3D" id="3.30.1360.100">
    <property type="entry name" value="General secretion pathway protein M, EpsM"/>
    <property type="match status" value="1"/>
</dbReference>
<keyword evidence="5" id="KW-0812">Transmembrane</keyword>
<organism evidence="9">
    <name type="scientific">marine metagenome</name>
    <dbReference type="NCBI Taxonomy" id="408172"/>
    <lineage>
        <taxon>unclassified sequences</taxon>
        <taxon>metagenomes</taxon>
        <taxon>ecological metagenomes</taxon>
    </lineage>
</organism>
<evidence type="ECO:0000256" key="3">
    <source>
        <dbReference type="ARBA" id="ARBA00022475"/>
    </source>
</evidence>
<comment type="subcellular location">
    <subcellularLocation>
        <location evidence="1">Cell inner membrane</location>
        <topology evidence="1">Single-pass membrane protein</topology>
    </subcellularLocation>
</comment>
<evidence type="ECO:0000256" key="8">
    <source>
        <dbReference type="ARBA" id="ARBA00023136"/>
    </source>
</evidence>
<keyword evidence="7" id="KW-1133">Transmembrane helix</keyword>
<dbReference type="GO" id="GO:0005886">
    <property type="term" value="C:plasma membrane"/>
    <property type="evidence" value="ECO:0007669"/>
    <property type="project" value="UniProtKB-SubCell"/>
</dbReference>
<proteinExistence type="predicted"/>
<evidence type="ECO:0000256" key="1">
    <source>
        <dbReference type="ARBA" id="ARBA00004377"/>
    </source>
</evidence>
<evidence type="ECO:0000256" key="7">
    <source>
        <dbReference type="ARBA" id="ARBA00022989"/>
    </source>
</evidence>
<keyword evidence="3" id="KW-1003">Cell membrane</keyword>
<gene>
    <name evidence="9" type="ORF">METZ01_LOCUS12894</name>
</gene>
<sequence>VIITSTYMLILAPMMKERDSLNKSISDWESSIIEISHLKQLDVQSQLTINNQNKPEQSLVVIVDISLRKYNLYQSLQRSLPNGNDNIRVELQEASFNDLILWIEELDSMYNLKVISANFSESSSEEYGFVNTSLTLEY</sequence>
<dbReference type="InterPro" id="IPR023229">
    <property type="entry name" value="T2SS_M_periplasmic_sf"/>
</dbReference>
<dbReference type="SUPFAM" id="SSF103054">
    <property type="entry name" value="General secretion pathway protein M, EpsM"/>
    <property type="match status" value="1"/>
</dbReference>
<reference evidence="9" key="1">
    <citation type="submission" date="2018-05" db="EMBL/GenBank/DDBJ databases">
        <authorList>
            <person name="Lanie J.A."/>
            <person name="Ng W.-L."/>
            <person name="Kazmierczak K.M."/>
            <person name="Andrzejewski T.M."/>
            <person name="Davidsen T.M."/>
            <person name="Wayne K.J."/>
            <person name="Tettelin H."/>
            <person name="Glass J.I."/>
            <person name="Rusch D."/>
            <person name="Podicherti R."/>
            <person name="Tsui H.-C.T."/>
            <person name="Winkler M.E."/>
        </authorList>
    </citation>
    <scope>NUCLEOTIDE SEQUENCE</scope>
</reference>